<dbReference type="InterPro" id="IPR009810">
    <property type="entry name" value="Nodulin_late_dom"/>
</dbReference>
<accession>A0A7T8DVG4</accession>
<feature type="domain" description="Late nodulin" evidence="2">
    <location>
        <begin position="1"/>
        <end position="50"/>
    </location>
</feature>
<dbReference type="AlphaFoldDB" id="A0A7T8DVG4"/>
<dbReference type="GO" id="GO:0046872">
    <property type="term" value="F:metal ion binding"/>
    <property type="evidence" value="ECO:0007669"/>
    <property type="project" value="InterPro"/>
</dbReference>
<organism evidence="3">
    <name type="scientific">Pisum sativum</name>
    <name type="common">Garden pea</name>
    <name type="synonym">Lathyrus oleraceus</name>
    <dbReference type="NCBI Taxonomy" id="3888"/>
    <lineage>
        <taxon>Eukaryota</taxon>
        <taxon>Viridiplantae</taxon>
        <taxon>Streptophyta</taxon>
        <taxon>Embryophyta</taxon>
        <taxon>Tracheophyta</taxon>
        <taxon>Spermatophyta</taxon>
        <taxon>Magnoliopsida</taxon>
        <taxon>eudicotyledons</taxon>
        <taxon>Gunneridae</taxon>
        <taxon>Pentapetalae</taxon>
        <taxon>rosids</taxon>
        <taxon>fabids</taxon>
        <taxon>Fabales</taxon>
        <taxon>Fabaceae</taxon>
        <taxon>Papilionoideae</taxon>
        <taxon>50 kb inversion clade</taxon>
        <taxon>NPAAA clade</taxon>
        <taxon>Hologalegina</taxon>
        <taxon>IRL clade</taxon>
        <taxon>Fabeae</taxon>
        <taxon>Lathyrus</taxon>
    </lineage>
</organism>
<dbReference type="Pfam" id="PF07127">
    <property type="entry name" value="Nodulin_late"/>
    <property type="match status" value="1"/>
</dbReference>
<sequence>MSEVVKFVYVIAILFFLIIFAMNVDALIDCTEDSDCPKYMCPSYLRPKCYLLKIMYVTDGGKCACA</sequence>
<reference evidence="3" key="1">
    <citation type="journal article" date="2020" name="Mol. Cell">
        <title>Proteome analysis reveals a significant host-specific response in Rhizobium leguminosarum bv viciae endosymbiotic cells.</title>
        <authorList>
            <person name="Duran D."/>
            <person name="Albareda M."/>
            <person name="Marina A."/>
            <person name="Garcia C."/>
            <person name="Ruiz-Argueso T."/>
            <person name="Palacios J."/>
        </authorList>
    </citation>
    <scope>NUCLEOTIDE SEQUENCE</scope>
    <source>
        <tissue evidence="3">Root nodules</tissue>
    </source>
</reference>
<evidence type="ECO:0000313" key="3">
    <source>
        <dbReference type="EMBL" id="QQO74621.1"/>
    </source>
</evidence>
<feature type="transmembrane region" description="Helical" evidence="1">
    <location>
        <begin position="7"/>
        <end position="28"/>
    </location>
</feature>
<protein>
    <submittedName>
        <fullName evidence="3">Nodule-specific cysteine-rich peptide G05</fullName>
    </submittedName>
</protein>
<proteinExistence type="evidence at transcript level"/>
<keyword evidence="1" id="KW-0472">Membrane</keyword>
<evidence type="ECO:0000256" key="1">
    <source>
        <dbReference type="SAM" id="Phobius"/>
    </source>
</evidence>
<dbReference type="EMBL" id="MT371103">
    <property type="protein sequence ID" value="QQO74621.1"/>
    <property type="molecule type" value="mRNA"/>
</dbReference>
<keyword evidence="1" id="KW-0812">Transmembrane</keyword>
<keyword evidence="1" id="KW-1133">Transmembrane helix</keyword>
<dbReference type="Gramene" id="PSAT_LOCUS30457_t1">
    <property type="protein sequence ID" value="CAL5212074.1"/>
    <property type="gene ID" value="PSAT_LOCUS30457"/>
</dbReference>
<name>A0A7T8DVG4_PEA</name>
<evidence type="ECO:0000259" key="2">
    <source>
        <dbReference type="Pfam" id="PF07127"/>
    </source>
</evidence>